<dbReference type="PROSITE" id="PS01357">
    <property type="entry name" value="ZF_ZZ_1"/>
    <property type="match status" value="1"/>
</dbReference>
<accession>A0AAF3FHJ6</accession>
<name>A0AAF3FHJ6_9BILA</name>
<dbReference type="InterPro" id="IPR001283">
    <property type="entry name" value="CRISP-related"/>
</dbReference>
<sequence length="694" mass="77216">MRRSQGSFGGLCRGPGLCPVAACREDGAVEEVHNNLRAQIALGKFTAKGKLMPPAADMRKIKWSPSLESSAQNYSEKCIFEHSQTNGVGENLYMSWSSAVDGIEGKGNKSATAWANEFQQFGWLNLTFNLDVFDTGVGHATQMAWSSSSEMGCGATLCNGKHNVIVVCQYTKPGNYLRTNAYSPAHLVDIWNMIDSFRENGLNALPIYVQIKASRVELLLTSIFHNLNKRLVSSQHIDTDKSISLLLSFLLGAYDKQQTGRLSIFSIKIALATICAGKLVDKLRYMFSQISDSNGLLEHDRFADLLQQALALTTAVFEAPTFGFTEAAVSQCFPKEAKVTLNHFLDVFMSDPCPPCIMWLPLLHRMAAVEHVYHPVVCDACQVRSFTGFRYKCQRCANYQLCQGCFWRGRTSQNHSNEHEMKEYSSYKSPTKQLAHSIQKSLQCVPSVQTKIVPNKVVQMPMERPVRPLELSNIVPATPTTLRRHQSERAPSWPSSPVLLPGQIAVNGHLDDEHKLIARYSAKLSGRTEYPLSGGRSMIDRPLDERSLIAQLEEENTEMVREMARLENQFVTEDGQLTGLRERKSQLEEKMFVMQQRRRDLMMQLEQLMAQLNAPGIRPTGLSTASLNQLPESLSGVGNKITGAFRGSSVPVSSLQGDLLHAADLITDNMSTLVRELDIAHDGTFTNGSDREMA</sequence>
<dbReference type="PROSITE" id="PS50135">
    <property type="entry name" value="ZF_ZZ_2"/>
    <property type="match status" value="1"/>
</dbReference>
<evidence type="ECO:0000256" key="5">
    <source>
        <dbReference type="SAM" id="Coils"/>
    </source>
</evidence>
<dbReference type="GO" id="GO:0016010">
    <property type="term" value="C:dystrophin-associated glycoprotein complex"/>
    <property type="evidence" value="ECO:0007669"/>
    <property type="project" value="UniProtKB-ARBA"/>
</dbReference>
<proteinExistence type="predicted"/>
<dbReference type="WBParaSite" id="MBELARI_LOCUS635.2">
    <property type="protein sequence ID" value="MBELARI_LOCUS635.2"/>
    <property type="gene ID" value="MBELARI_LOCUS635"/>
</dbReference>
<keyword evidence="7" id="KW-1185">Reference proteome</keyword>
<dbReference type="Pfam" id="PF00188">
    <property type="entry name" value="CAP"/>
    <property type="match status" value="1"/>
</dbReference>
<dbReference type="InterPro" id="IPR000433">
    <property type="entry name" value="Znf_ZZ"/>
</dbReference>
<dbReference type="Gene3D" id="1.10.238.10">
    <property type="entry name" value="EF-hand"/>
    <property type="match status" value="2"/>
</dbReference>
<dbReference type="Proteomes" id="UP000887575">
    <property type="component" value="Unassembled WGS sequence"/>
</dbReference>
<dbReference type="InterPro" id="IPR043145">
    <property type="entry name" value="Znf_ZZ_sf"/>
</dbReference>
<evidence type="ECO:0000256" key="1">
    <source>
        <dbReference type="ARBA" id="ARBA00022723"/>
    </source>
</evidence>
<dbReference type="InterPro" id="IPR015154">
    <property type="entry name" value="EF-hand_dom_typ2"/>
</dbReference>
<keyword evidence="2 4" id="KW-0863">Zinc-finger</keyword>
<dbReference type="GO" id="GO:0008270">
    <property type="term" value="F:zinc ion binding"/>
    <property type="evidence" value="ECO:0007669"/>
    <property type="project" value="UniProtKB-KW"/>
</dbReference>
<dbReference type="SUPFAM" id="SSF57850">
    <property type="entry name" value="RING/U-box"/>
    <property type="match status" value="1"/>
</dbReference>
<evidence type="ECO:0000259" key="6">
    <source>
        <dbReference type="PROSITE" id="PS50135"/>
    </source>
</evidence>
<dbReference type="PANTHER" id="PTHR12268:SF27">
    <property type="entry name" value="DYSTROBREVIN, ISOFORM F"/>
    <property type="match status" value="1"/>
</dbReference>
<dbReference type="CDD" id="cd16244">
    <property type="entry name" value="EFh_DTN"/>
    <property type="match status" value="1"/>
</dbReference>
<keyword evidence="5" id="KW-0175">Coiled coil</keyword>
<dbReference type="CDD" id="cd02334">
    <property type="entry name" value="ZZ_dystrophin"/>
    <property type="match status" value="1"/>
</dbReference>
<dbReference type="SUPFAM" id="SSF55797">
    <property type="entry name" value="PR-1-like"/>
    <property type="match status" value="1"/>
</dbReference>
<keyword evidence="3" id="KW-0862">Zinc</keyword>
<dbReference type="GO" id="GO:0050804">
    <property type="term" value="P:modulation of chemical synaptic transmission"/>
    <property type="evidence" value="ECO:0007669"/>
    <property type="project" value="UniProtKB-ARBA"/>
</dbReference>
<dbReference type="InterPro" id="IPR011992">
    <property type="entry name" value="EF-hand-dom_pair"/>
</dbReference>
<dbReference type="InterPro" id="IPR014044">
    <property type="entry name" value="CAP_dom"/>
</dbReference>
<dbReference type="GO" id="GO:0046716">
    <property type="term" value="P:muscle cell cellular homeostasis"/>
    <property type="evidence" value="ECO:0007669"/>
    <property type="project" value="UniProtKB-ARBA"/>
</dbReference>
<dbReference type="InterPro" id="IPR015153">
    <property type="entry name" value="EF-hand_dom_typ1"/>
</dbReference>
<dbReference type="InterPro" id="IPR050774">
    <property type="entry name" value="KCMF1/Dystrophin"/>
</dbReference>
<dbReference type="InterPro" id="IPR035940">
    <property type="entry name" value="CAP_sf"/>
</dbReference>
<dbReference type="SMART" id="SM00198">
    <property type="entry name" value="SCP"/>
    <property type="match status" value="1"/>
</dbReference>
<dbReference type="AlphaFoldDB" id="A0AAF3FHJ6"/>
<dbReference type="SMART" id="SM00291">
    <property type="entry name" value="ZnF_ZZ"/>
    <property type="match status" value="1"/>
</dbReference>
<dbReference type="Pfam" id="PF09069">
    <property type="entry name" value="EF-hand_3"/>
    <property type="match status" value="1"/>
</dbReference>
<evidence type="ECO:0000256" key="4">
    <source>
        <dbReference type="PROSITE-ProRule" id="PRU00228"/>
    </source>
</evidence>
<protein>
    <recommendedName>
        <fullName evidence="6">ZZ-type domain-containing protein</fullName>
    </recommendedName>
</protein>
<feature type="coiled-coil region" evidence="5">
    <location>
        <begin position="549"/>
        <end position="597"/>
    </location>
</feature>
<dbReference type="Pfam" id="PF09068">
    <property type="entry name" value="EF-hand_2"/>
    <property type="match status" value="1"/>
</dbReference>
<dbReference type="CDD" id="cd05380">
    <property type="entry name" value="CAP_euk"/>
    <property type="match status" value="1"/>
</dbReference>
<feature type="domain" description="ZZ-type" evidence="6">
    <location>
        <begin position="373"/>
        <end position="429"/>
    </location>
</feature>
<dbReference type="PANTHER" id="PTHR12268">
    <property type="entry name" value="E3 UBIQUITIN-PROTEIN LIGASE KCMF1"/>
    <property type="match status" value="1"/>
</dbReference>
<dbReference type="SUPFAM" id="SSF47473">
    <property type="entry name" value="EF-hand"/>
    <property type="match status" value="2"/>
</dbReference>
<evidence type="ECO:0000256" key="2">
    <source>
        <dbReference type="ARBA" id="ARBA00022771"/>
    </source>
</evidence>
<reference evidence="8" key="1">
    <citation type="submission" date="2024-02" db="UniProtKB">
        <authorList>
            <consortium name="WormBaseParasite"/>
        </authorList>
    </citation>
    <scope>IDENTIFICATION</scope>
</reference>
<dbReference type="Gene3D" id="3.30.60.90">
    <property type="match status" value="1"/>
</dbReference>
<dbReference type="PRINTS" id="PR00837">
    <property type="entry name" value="V5TPXLIKE"/>
</dbReference>
<dbReference type="GO" id="GO:0099536">
    <property type="term" value="P:synaptic signaling"/>
    <property type="evidence" value="ECO:0007669"/>
    <property type="project" value="TreeGrafter"/>
</dbReference>
<dbReference type="Gene3D" id="3.40.33.10">
    <property type="entry name" value="CAP"/>
    <property type="match status" value="1"/>
</dbReference>
<dbReference type="GO" id="GO:0045202">
    <property type="term" value="C:synapse"/>
    <property type="evidence" value="ECO:0007669"/>
    <property type="project" value="TreeGrafter"/>
</dbReference>
<evidence type="ECO:0000256" key="3">
    <source>
        <dbReference type="ARBA" id="ARBA00022833"/>
    </source>
</evidence>
<evidence type="ECO:0000313" key="8">
    <source>
        <dbReference type="WBParaSite" id="MBELARI_LOCUS635.2"/>
    </source>
</evidence>
<evidence type="ECO:0000313" key="7">
    <source>
        <dbReference type="Proteomes" id="UP000887575"/>
    </source>
</evidence>
<organism evidence="7 8">
    <name type="scientific">Mesorhabditis belari</name>
    <dbReference type="NCBI Taxonomy" id="2138241"/>
    <lineage>
        <taxon>Eukaryota</taxon>
        <taxon>Metazoa</taxon>
        <taxon>Ecdysozoa</taxon>
        <taxon>Nematoda</taxon>
        <taxon>Chromadorea</taxon>
        <taxon>Rhabditida</taxon>
        <taxon>Rhabditina</taxon>
        <taxon>Rhabditomorpha</taxon>
        <taxon>Rhabditoidea</taxon>
        <taxon>Rhabditidae</taxon>
        <taxon>Mesorhabditinae</taxon>
        <taxon>Mesorhabditis</taxon>
    </lineage>
</organism>
<dbReference type="Pfam" id="PF00569">
    <property type="entry name" value="ZZ"/>
    <property type="match status" value="1"/>
</dbReference>
<keyword evidence="1" id="KW-0479">Metal-binding</keyword>